<dbReference type="Proteomes" id="UP000076927">
    <property type="component" value="Chromosome"/>
</dbReference>
<name>A0A172TMZ4_9BACL</name>
<proteinExistence type="predicted"/>
<accession>A0A172TMZ4</accession>
<dbReference type="STRING" id="1178515.SY83_21340"/>
<evidence type="ECO:0000313" key="1">
    <source>
        <dbReference type="EMBL" id="ANE48400.1"/>
    </source>
</evidence>
<dbReference type="OrthoDB" id="1902411at2"/>
<reference evidence="1 2" key="1">
    <citation type="submission" date="2015-01" db="EMBL/GenBank/DDBJ databases">
        <title>Paenibacillus swuensis/DY6/whole genome sequencing.</title>
        <authorList>
            <person name="Kim M.K."/>
            <person name="Srinivasan S."/>
            <person name="Lee J.-J."/>
        </authorList>
    </citation>
    <scope>NUCLEOTIDE SEQUENCE [LARGE SCALE GENOMIC DNA]</scope>
    <source>
        <strain evidence="1 2">DY6</strain>
    </source>
</reference>
<sequence>MKRKYWIGLVAVTLSMCLVILGTLSSEEIKKVRIKDATDINSTESQAAQAAITKFRSYNEYPVYVHTEAVENGVLVLYRRFMKENHYDLNVEHVRWTWRGWKWAWGGSMSGGQGAQSDGLFVEYLPYNGRQDSPFPILLGAVTNQNIHKLHISDGAQYEAEPQLIRAHHPRDEQHSWLARVPRHAGKVLTVTALDQSGKVVSVKKLSRNELEPAEEQ</sequence>
<evidence type="ECO:0000313" key="2">
    <source>
        <dbReference type="Proteomes" id="UP000076927"/>
    </source>
</evidence>
<dbReference type="EMBL" id="CP011388">
    <property type="protein sequence ID" value="ANE48400.1"/>
    <property type="molecule type" value="Genomic_DNA"/>
</dbReference>
<dbReference type="RefSeq" id="WP_068610200.1">
    <property type="nucleotide sequence ID" value="NZ_CP011388.1"/>
</dbReference>
<gene>
    <name evidence="1" type="ORF">SY83_21340</name>
</gene>
<protein>
    <submittedName>
        <fullName evidence="1">Uncharacterized protein</fullName>
    </submittedName>
</protein>
<dbReference type="PATRIC" id="fig|1178515.4.peg.4323"/>
<organism evidence="1 2">
    <name type="scientific">Paenibacillus swuensis</name>
    <dbReference type="NCBI Taxonomy" id="1178515"/>
    <lineage>
        <taxon>Bacteria</taxon>
        <taxon>Bacillati</taxon>
        <taxon>Bacillota</taxon>
        <taxon>Bacilli</taxon>
        <taxon>Bacillales</taxon>
        <taxon>Paenibacillaceae</taxon>
        <taxon>Paenibacillus</taxon>
    </lineage>
</organism>
<dbReference type="KEGG" id="pswu:SY83_21340"/>
<keyword evidence="2" id="KW-1185">Reference proteome</keyword>
<dbReference type="AlphaFoldDB" id="A0A172TMZ4"/>